<evidence type="ECO:0000256" key="5">
    <source>
        <dbReference type="ARBA" id="ARBA00022821"/>
    </source>
</evidence>
<dbReference type="Gene3D" id="3.40.50.10140">
    <property type="entry name" value="Toll/interleukin-1 receptor homology (TIR) domain"/>
    <property type="match status" value="1"/>
</dbReference>
<keyword evidence="2" id="KW-0433">Leucine-rich repeat</keyword>
<dbReference type="AlphaFoldDB" id="A0A8B8KHE9"/>
<dbReference type="Pfam" id="PF07725">
    <property type="entry name" value="LRR_3"/>
    <property type="match status" value="1"/>
</dbReference>
<keyword evidence="3" id="KW-0677">Repeat</keyword>
<dbReference type="SUPFAM" id="SSF52058">
    <property type="entry name" value="L domain-like"/>
    <property type="match status" value="1"/>
</dbReference>
<keyword evidence="6" id="KW-0520">NAD</keyword>
<comment type="catalytic activity">
    <reaction evidence="7">
        <text>NAD(+) + H2O = ADP-D-ribose + nicotinamide + H(+)</text>
        <dbReference type="Rhea" id="RHEA:16301"/>
        <dbReference type="ChEBI" id="CHEBI:15377"/>
        <dbReference type="ChEBI" id="CHEBI:15378"/>
        <dbReference type="ChEBI" id="CHEBI:17154"/>
        <dbReference type="ChEBI" id="CHEBI:57540"/>
        <dbReference type="ChEBI" id="CHEBI:57967"/>
        <dbReference type="EC" id="3.2.2.6"/>
    </reaction>
    <physiologicalReaction direction="left-to-right" evidence="7">
        <dbReference type="Rhea" id="RHEA:16302"/>
    </physiologicalReaction>
</comment>
<dbReference type="GO" id="GO:0061809">
    <property type="term" value="F:NAD+ nucleosidase activity, cyclic ADP-ribose generating"/>
    <property type="evidence" value="ECO:0007669"/>
    <property type="project" value="UniProtKB-EC"/>
</dbReference>
<dbReference type="InterPro" id="IPR044974">
    <property type="entry name" value="Disease_R_plants"/>
</dbReference>
<dbReference type="InterPro" id="IPR042197">
    <property type="entry name" value="Apaf_helical"/>
</dbReference>
<name>A0A8B8KHE9_ABRPR</name>
<protein>
    <recommendedName>
        <fullName evidence="1">ADP-ribosyl cyclase/cyclic ADP-ribose hydrolase</fullName>
        <ecNumber evidence="1">3.2.2.6</ecNumber>
    </recommendedName>
</protein>
<dbReference type="Pfam" id="PF23286">
    <property type="entry name" value="LRR_13"/>
    <property type="match status" value="1"/>
</dbReference>
<dbReference type="SUPFAM" id="SSF52200">
    <property type="entry name" value="Toll/Interleukin receptor TIR domain"/>
    <property type="match status" value="1"/>
</dbReference>
<evidence type="ECO:0000256" key="6">
    <source>
        <dbReference type="ARBA" id="ARBA00023027"/>
    </source>
</evidence>
<dbReference type="FunFam" id="3.40.50.10140:FF:000007">
    <property type="entry name" value="Disease resistance protein (TIR-NBS-LRR class)"/>
    <property type="match status" value="1"/>
</dbReference>
<accession>A0A8B8KHE9</accession>
<dbReference type="GO" id="GO:0006952">
    <property type="term" value="P:defense response"/>
    <property type="evidence" value="ECO:0007669"/>
    <property type="project" value="UniProtKB-KW"/>
</dbReference>
<dbReference type="PANTHER" id="PTHR11017">
    <property type="entry name" value="LEUCINE-RICH REPEAT-CONTAINING PROTEIN"/>
    <property type="match status" value="1"/>
</dbReference>
<dbReference type="OrthoDB" id="1434263at2759"/>
<dbReference type="SUPFAM" id="SSF46785">
    <property type="entry name" value="Winged helix' DNA-binding domain"/>
    <property type="match status" value="1"/>
</dbReference>
<dbReference type="GeneID" id="113855812"/>
<dbReference type="Gene3D" id="3.40.50.300">
    <property type="entry name" value="P-loop containing nucleotide triphosphate hydrolases"/>
    <property type="match status" value="1"/>
</dbReference>
<dbReference type="SMART" id="SM00255">
    <property type="entry name" value="TIR"/>
    <property type="match status" value="1"/>
</dbReference>
<dbReference type="PRINTS" id="PR00364">
    <property type="entry name" value="DISEASERSIST"/>
</dbReference>
<sequence length="1232" mass="140071">MLGNSSCIPPTKHDVFLSFRGEDTRNGFADHLYAVLCSKKIKTFIDDRLCRGNEISLSIQEAIEESNIYVIIFSQHYVSSTWCLEELTKILECKSRYGRAVIPVFYKVDPSLVRDQRGSYGDAFAKHELLFKDKIMGWKVALTQAAGLSGWGSKIVGLKTNAFVSLLCTRPEYLLVQEIVQDVLRILKNRSPILDYQGLVGIYKHMAEIQSLLHVESEAVRIIGMWGIGGIGKTTIARAIYHNLANQFTSCSFVVNVHEEVERYGMHHTQSKYLSELVGEENTSSGLSFSDERLKREKVLLILDNINNSYEIGDLIGGRGCFGPGSRIIVTSRDMQVLKNAEVDELYEVKEMSFQDSLQLFSLNAFKQNYPIENYMNLSEKVLNYAKGIPLGLKVLGLLLYGRTKEEWESVLEKLEKLHDLDTFDVLKLSYDELDNEQKDIFLNIACFYRGHDMNTVKQALDSCGFSSVTGMSDLIDRGFISILKGEIVMHDLIQEMGQEIVRQQCASEPGKRSRLWKNEDIYHVLRENKGTDAVKYIFLDTCQIKEVQLHSGTFKMMLNLRLLQFCNSKSTKDSKVHVPEFLVSLPDDLRFLCWDGFSQRSLPLDFCPANLVKLDMRYSKLEQLWERDQNLIKIPDLSQSPNIEEIILSHCVSLVQVYSSSFLSKLNCLWLNGCDGLRSLNLPSNILSQSSGLIVLYDCCNLEMFSIGYITMGTFLYSCPRSRSIESIFRNSLPGQTICCSIDTKTRSLFEKFSDTFDPIDSGADFYEEPEDNIHLLNLKMLREGSPSLFPSLNELCWLDLSYCESLTRTAIQELPSSLHNLVALEELSLRRCQRLVFIPPSIGSVSKLCMLDLAYCESLETLPSSIFKLKLTKLDLNGCSMLRTFPEILDPAESFALISLTKTAIKELPSSLEKLVGLQTLQLNLCKDLELLPNSISKATLLSKLDLSGCDKLSEIPSNIGHLSSLRELSLRESGIVNLPESIVHLSSLKSLDLSDCKKLECIPQLPPFLKYMAVFDCPSIRRVSSSHLNFSSDSKEGIFKFHLTNSQELDPSAQSNLAADAWLRILQDAYKSVFYCFPGSAVPHWFPYRCKGHSVTMKIDSLSWCSDDKFIGFALCVVLGLEGINDEECKYSVFSYRFTFESDDGIHIIPSHDQLRYYFNWKGQQRFVVNDHTFMWKYYLDSSSISQLLSRAHNFTFEICKYDVGHFWLNNRPTFKLPNTITYVFCILQ</sequence>
<dbReference type="Pfam" id="PF01582">
    <property type="entry name" value="TIR"/>
    <property type="match status" value="1"/>
</dbReference>
<reference evidence="10" key="2">
    <citation type="submission" date="2025-08" db="UniProtKB">
        <authorList>
            <consortium name="RefSeq"/>
        </authorList>
    </citation>
    <scope>IDENTIFICATION</scope>
    <source>
        <tissue evidence="10">Young leaves</tissue>
    </source>
</reference>
<evidence type="ECO:0000256" key="1">
    <source>
        <dbReference type="ARBA" id="ARBA00011982"/>
    </source>
</evidence>
<dbReference type="InterPro" id="IPR035897">
    <property type="entry name" value="Toll_tir_struct_dom_sf"/>
</dbReference>
<dbReference type="GO" id="GO:0043531">
    <property type="term" value="F:ADP binding"/>
    <property type="evidence" value="ECO:0007669"/>
    <property type="project" value="InterPro"/>
</dbReference>
<evidence type="ECO:0000256" key="7">
    <source>
        <dbReference type="ARBA" id="ARBA00047304"/>
    </source>
</evidence>
<organism evidence="9 10">
    <name type="scientific">Abrus precatorius</name>
    <name type="common">Indian licorice</name>
    <name type="synonym">Glycine abrus</name>
    <dbReference type="NCBI Taxonomy" id="3816"/>
    <lineage>
        <taxon>Eukaryota</taxon>
        <taxon>Viridiplantae</taxon>
        <taxon>Streptophyta</taxon>
        <taxon>Embryophyta</taxon>
        <taxon>Tracheophyta</taxon>
        <taxon>Spermatophyta</taxon>
        <taxon>Magnoliopsida</taxon>
        <taxon>eudicotyledons</taxon>
        <taxon>Gunneridae</taxon>
        <taxon>Pentapetalae</taxon>
        <taxon>rosids</taxon>
        <taxon>fabids</taxon>
        <taxon>Fabales</taxon>
        <taxon>Fabaceae</taxon>
        <taxon>Papilionoideae</taxon>
        <taxon>50 kb inversion clade</taxon>
        <taxon>NPAAA clade</taxon>
        <taxon>indigoferoid/millettioid clade</taxon>
        <taxon>Abreae</taxon>
        <taxon>Abrus</taxon>
    </lineage>
</organism>
<dbReference type="PANTHER" id="PTHR11017:SF568">
    <property type="entry name" value="ADP-RIBOSYL CYCLASE_CYCLIC ADP-RIBOSE HYDROLASE"/>
    <property type="match status" value="1"/>
</dbReference>
<dbReference type="InterPro" id="IPR036390">
    <property type="entry name" value="WH_DNA-bd_sf"/>
</dbReference>
<evidence type="ECO:0000259" key="8">
    <source>
        <dbReference type="PROSITE" id="PS50104"/>
    </source>
</evidence>
<evidence type="ECO:0000313" key="9">
    <source>
        <dbReference type="Proteomes" id="UP000694853"/>
    </source>
</evidence>
<proteinExistence type="predicted"/>
<dbReference type="InterPro" id="IPR032675">
    <property type="entry name" value="LRR_dom_sf"/>
</dbReference>
<dbReference type="Pfam" id="PF23282">
    <property type="entry name" value="WHD_ROQ1"/>
    <property type="match status" value="1"/>
</dbReference>
<evidence type="ECO:0000313" key="10">
    <source>
        <dbReference type="RefSeq" id="XP_027343242.1"/>
    </source>
</evidence>
<dbReference type="RefSeq" id="XP_027343242.1">
    <property type="nucleotide sequence ID" value="XM_027487441.1"/>
</dbReference>
<reference evidence="9" key="1">
    <citation type="journal article" date="2019" name="Toxins">
        <title>Detection of Abrin-Like and Prepropulchellin-Like Toxin Genes and Transcripts Using Whole Genome Sequencing and Full-Length Transcript Sequencing of Abrus precatorius.</title>
        <authorList>
            <person name="Hovde B.T."/>
            <person name="Daligault H.E."/>
            <person name="Hanschen E.R."/>
            <person name="Kunde Y.A."/>
            <person name="Johnson M.B."/>
            <person name="Starkenburg S.R."/>
            <person name="Johnson S.L."/>
        </authorList>
    </citation>
    <scope>NUCLEOTIDE SEQUENCE [LARGE SCALE GENOMIC DNA]</scope>
</reference>
<dbReference type="Proteomes" id="UP000694853">
    <property type="component" value="Unplaced"/>
</dbReference>
<dbReference type="Gene3D" id="1.10.8.430">
    <property type="entry name" value="Helical domain of apoptotic protease-activating factors"/>
    <property type="match status" value="1"/>
</dbReference>
<evidence type="ECO:0000256" key="3">
    <source>
        <dbReference type="ARBA" id="ARBA00022737"/>
    </source>
</evidence>
<dbReference type="SUPFAM" id="SSF52047">
    <property type="entry name" value="RNI-like"/>
    <property type="match status" value="1"/>
</dbReference>
<evidence type="ECO:0000256" key="2">
    <source>
        <dbReference type="ARBA" id="ARBA00022614"/>
    </source>
</evidence>
<keyword evidence="5" id="KW-0611">Plant defense</keyword>
<dbReference type="InterPro" id="IPR011713">
    <property type="entry name" value="Leu-rich_rpt_3"/>
</dbReference>
<dbReference type="InterPro" id="IPR027417">
    <property type="entry name" value="P-loop_NTPase"/>
</dbReference>
<dbReference type="InterPro" id="IPR002182">
    <property type="entry name" value="NB-ARC"/>
</dbReference>
<dbReference type="InterPro" id="IPR045344">
    <property type="entry name" value="C-JID"/>
</dbReference>
<evidence type="ECO:0000256" key="4">
    <source>
        <dbReference type="ARBA" id="ARBA00022801"/>
    </source>
</evidence>
<dbReference type="InterPro" id="IPR058546">
    <property type="entry name" value="RPS4B/Roq1-like_LRR"/>
</dbReference>
<dbReference type="GO" id="GO:0007165">
    <property type="term" value="P:signal transduction"/>
    <property type="evidence" value="ECO:0007669"/>
    <property type="project" value="InterPro"/>
</dbReference>
<dbReference type="InterPro" id="IPR000157">
    <property type="entry name" value="TIR_dom"/>
</dbReference>
<dbReference type="Pfam" id="PF00931">
    <property type="entry name" value="NB-ARC"/>
    <property type="match status" value="1"/>
</dbReference>
<dbReference type="Pfam" id="PF20160">
    <property type="entry name" value="C-JID"/>
    <property type="match status" value="1"/>
</dbReference>
<keyword evidence="9" id="KW-1185">Reference proteome</keyword>
<dbReference type="Gene3D" id="3.80.10.10">
    <property type="entry name" value="Ribonuclease Inhibitor"/>
    <property type="match status" value="3"/>
</dbReference>
<dbReference type="SUPFAM" id="SSF52540">
    <property type="entry name" value="P-loop containing nucleoside triphosphate hydrolases"/>
    <property type="match status" value="1"/>
</dbReference>
<dbReference type="PROSITE" id="PS50104">
    <property type="entry name" value="TIR"/>
    <property type="match status" value="1"/>
</dbReference>
<dbReference type="EC" id="3.2.2.6" evidence="1"/>
<dbReference type="KEGG" id="aprc:113855812"/>
<dbReference type="InterPro" id="IPR058192">
    <property type="entry name" value="WHD_ROQ1-like"/>
</dbReference>
<feature type="domain" description="TIR" evidence="8">
    <location>
        <begin position="11"/>
        <end position="187"/>
    </location>
</feature>
<keyword evidence="4" id="KW-0378">Hydrolase</keyword>
<gene>
    <name evidence="10" type="primary">LOC113855812</name>
</gene>